<dbReference type="GO" id="GO:0004016">
    <property type="term" value="F:adenylate cyclase activity"/>
    <property type="evidence" value="ECO:0007669"/>
    <property type="project" value="UniProtKB-ARBA"/>
</dbReference>
<keyword evidence="1" id="KW-0812">Transmembrane</keyword>
<keyword evidence="1" id="KW-1133">Transmembrane helix</keyword>
<feature type="transmembrane region" description="Helical" evidence="1">
    <location>
        <begin position="62"/>
        <end position="83"/>
    </location>
</feature>
<proteinExistence type="predicted"/>
<dbReference type="PROSITE" id="PS50125">
    <property type="entry name" value="GUANYLATE_CYCLASE_2"/>
    <property type="match status" value="1"/>
</dbReference>
<feature type="transmembrane region" description="Helical" evidence="1">
    <location>
        <begin position="21"/>
        <end position="42"/>
    </location>
</feature>
<dbReference type="PANTHER" id="PTHR43081:SF1">
    <property type="entry name" value="ADENYLATE CYCLASE, TERMINAL-DIFFERENTIATION SPECIFIC"/>
    <property type="match status" value="1"/>
</dbReference>
<reference evidence="3 4" key="1">
    <citation type="submission" date="2019-05" db="EMBL/GenBank/DDBJ databases">
        <authorList>
            <person name="Zhang J.-Y."/>
            <person name="Feg X."/>
            <person name="Du Z.-J."/>
        </authorList>
    </citation>
    <scope>NUCLEOTIDE SEQUENCE [LARGE SCALE GENOMIC DNA]</scope>
    <source>
        <strain evidence="3 4">RZ26</strain>
    </source>
</reference>
<gene>
    <name evidence="3" type="ORF">FEE95_10110</name>
</gene>
<keyword evidence="4" id="KW-1185">Reference proteome</keyword>
<sequence length="372" mass="42802">MKLLYLGYMVHPKNIRRVKQILPFVAFWLIFSLVYSLIEYGIIGDLGHYPSTGNLYNFKGNLLFGVSVCLIVGLLQGCIEVLWLRKRFIHQPLWVKVVLKTIFYLLFISFFLILFSTLNSLINFTEGDINFAFEELEKFAGSFAFWSIVIYISVAIGMAILFSEMSQHLGDGVLYNFLFGKYHRPIHETRIFMFLDMKGSTSIAENIGHKRYFNLLKEYYADMTNAILETSGDIYQYVGDEIVVSWTKRDGLYKNNCIRCFEKIHYAIQQKKEIYGNHFGTVPEFKAGYHIGEVTTGEIGIIKKDIIYTGDILNTAARIQSQCNSYNAQALISENLLDELQKKEPIDCKQIGSLTLRGKKESIQLFSVVFKN</sequence>
<dbReference type="Gene3D" id="3.30.70.1230">
    <property type="entry name" value="Nucleotide cyclase"/>
    <property type="match status" value="1"/>
</dbReference>
<dbReference type="Proteomes" id="UP000310314">
    <property type="component" value="Unassembled WGS sequence"/>
</dbReference>
<evidence type="ECO:0000256" key="1">
    <source>
        <dbReference type="SAM" id="Phobius"/>
    </source>
</evidence>
<dbReference type="EMBL" id="VATY01000002">
    <property type="protein sequence ID" value="TMM56845.1"/>
    <property type="molecule type" value="Genomic_DNA"/>
</dbReference>
<evidence type="ECO:0000313" key="3">
    <source>
        <dbReference type="EMBL" id="TMM56845.1"/>
    </source>
</evidence>
<keyword evidence="1" id="KW-0472">Membrane</keyword>
<evidence type="ECO:0000259" key="2">
    <source>
        <dbReference type="PROSITE" id="PS50125"/>
    </source>
</evidence>
<feature type="transmembrane region" description="Helical" evidence="1">
    <location>
        <begin position="103"/>
        <end position="123"/>
    </location>
</feature>
<dbReference type="SUPFAM" id="SSF55073">
    <property type="entry name" value="Nucleotide cyclase"/>
    <property type="match status" value="1"/>
</dbReference>
<dbReference type="InterPro" id="IPR001054">
    <property type="entry name" value="A/G_cyclase"/>
</dbReference>
<dbReference type="InterPro" id="IPR050697">
    <property type="entry name" value="Adenylyl/Guanylyl_Cyclase_3/4"/>
</dbReference>
<dbReference type="RefSeq" id="WP_138657829.1">
    <property type="nucleotide sequence ID" value="NZ_VATY01000002.1"/>
</dbReference>
<evidence type="ECO:0000313" key="4">
    <source>
        <dbReference type="Proteomes" id="UP000310314"/>
    </source>
</evidence>
<dbReference type="GO" id="GO:0009190">
    <property type="term" value="P:cyclic nucleotide biosynthetic process"/>
    <property type="evidence" value="ECO:0007669"/>
    <property type="project" value="InterPro"/>
</dbReference>
<dbReference type="PANTHER" id="PTHR43081">
    <property type="entry name" value="ADENYLATE CYCLASE, TERMINAL-DIFFERENTIATION SPECIFIC-RELATED"/>
    <property type="match status" value="1"/>
</dbReference>
<dbReference type="Pfam" id="PF00211">
    <property type="entry name" value="Guanylate_cyc"/>
    <property type="match status" value="1"/>
</dbReference>
<dbReference type="CDD" id="cd07302">
    <property type="entry name" value="CHD"/>
    <property type="match status" value="1"/>
</dbReference>
<dbReference type="GO" id="GO:0035556">
    <property type="term" value="P:intracellular signal transduction"/>
    <property type="evidence" value="ECO:0007669"/>
    <property type="project" value="InterPro"/>
</dbReference>
<dbReference type="OrthoDB" id="9768499at2"/>
<organism evidence="3 4">
    <name type="scientific">Maribacter algarum</name>
    <name type="common">ex Zhang et al. 2020</name>
    <dbReference type="NCBI Taxonomy" id="2578118"/>
    <lineage>
        <taxon>Bacteria</taxon>
        <taxon>Pseudomonadati</taxon>
        <taxon>Bacteroidota</taxon>
        <taxon>Flavobacteriia</taxon>
        <taxon>Flavobacteriales</taxon>
        <taxon>Flavobacteriaceae</taxon>
        <taxon>Maribacter</taxon>
    </lineage>
</organism>
<dbReference type="InterPro" id="IPR029787">
    <property type="entry name" value="Nucleotide_cyclase"/>
</dbReference>
<name>A0A5S3QH33_9FLAO</name>
<feature type="transmembrane region" description="Helical" evidence="1">
    <location>
        <begin position="143"/>
        <end position="162"/>
    </location>
</feature>
<protein>
    <submittedName>
        <fullName evidence="3">Adenylate/guanylate cyclase domain-containing protein</fullName>
    </submittedName>
</protein>
<dbReference type="AlphaFoldDB" id="A0A5S3QH33"/>
<feature type="domain" description="Guanylate cyclase" evidence="2">
    <location>
        <begin position="191"/>
        <end position="320"/>
    </location>
</feature>
<accession>A0A5S3QH33</accession>
<comment type="caution">
    <text evidence="3">The sequence shown here is derived from an EMBL/GenBank/DDBJ whole genome shotgun (WGS) entry which is preliminary data.</text>
</comment>